<evidence type="ECO:0000313" key="1">
    <source>
        <dbReference type="EMBL" id="MPM19378.1"/>
    </source>
</evidence>
<comment type="caution">
    <text evidence="1">The sequence shown here is derived from an EMBL/GenBank/DDBJ whole genome shotgun (WGS) entry which is preliminary data.</text>
</comment>
<reference evidence="1" key="1">
    <citation type="submission" date="2019-08" db="EMBL/GenBank/DDBJ databases">
        <authorList>
            <person name="Kucharzyk K."/>
            <person name="Murdoch R.W."/>
            <person name="Higgins S."/>
            <person name="Loffler F."/>
        </authorList>
    </citation>
    <scope>NUCLEOTIDE SEQUENCE</scope>
</reference>
<dbReference type="AlphaFoldDB" id="A0A644XUC4"/>
<protein>
    <submittedName>
        <fullName evidence="1">Uncharacterized protein</fullName>
    </submittedName>
</protein>
<gene>
    <name evidence="1" type="ORF">SDC9_65801</name>
</gene>
<sequence length="228" mass="24857">MVIIVAAVLHDPVAALADQMRFVEIRRLLEEPQRAAFQQVIVLAVVIADDAVVIVDGVGLFIGAQGFLPRQHARGVANDHILHDMNRHNGGFDRPTVVIGVRIDAACVARDDHAAIDRNGERRRPVYLRARAVAVNRQHVSAVVERRAVVFVVRDGEVAPDIQLERAVDDQNRARRQRAARCCGAAVGKALAGSVCQTGDRRDGVGKLQVADVDVPRRLYGKPAADQI</sequence>
<organism evidence="1">
    <name type="scientific">bioreactor metagenome</name>
    <dbReference type="NCBI Taxonomy" id="1076179"/>
    <lineage>
        <taxon>unclassified sequences</taxon>
        <taxon>metagenomes</taxon>
        <taxon>ecological metagenomes</taxon>
    </lineage>
</organism>
<accession>A0A644XUC4</accession>
<name>A0A644XUC4_9ZZZZ</name>
<dbReference type="EMBL" id="VSSQ01003165">
    <property type="protein sequence ID" value="MPM19378.1"/>
    <property type="molecule type" value="Genomic_DNA"/>
</dbReference>
<proteinExistence type="predicted"/>